<sequence>MVSSSTRFSAIPGRKFGFCRFLILSICLSFTLAFSTPQPNPSAPPSALHSLLHSSPAPYPPPLSSNSTSARLSRRKRVGPLSITSPAPPLATAPRRRVALFVEPTPFTHVSGYANRFNEMLRYMAKAGDEVSVLTTDDSNSQPDTAHGYPVTQTLGFRFPLYSHVCVTFDVPDVKGLSLLESFKPDVLHITSPGFLLFPGLLYARLLRIPVLMSYHTHLPVYARNYLGYIPGIEEFAWWLIKFAHGRADLTLATSPQMKAELKQRGVKRVDVWRKGIDTDRFHPRFRSAEMRERMSDGNPDDFLLTYIGRLGAEKNIGEIKGMMAKLGPKTRLCIVGTGPYEDELKAHFNGTGTVFLGQLGGDELSQAFASADAFVMPSDSETLGFVVLESMASGVPVVGAAAGGIPDLIRDGDTSFLVPVGDEDAYVGRLEQLKDAAFRQKMSEAGRAEAEKWGWEAATSVLRNVQYEMAIQNFRKRSFGGYGAPRTGLFRRLFKHKVLRTWVWLKAALGLKSNSIKA</sequence>
<dbReference type="Pfam" id="PF13439">
    <property type="entry name" value="Glyco_transf_4"/>
    <property type="match status" value="1"/>
</dbReference>
<dbReference type="Proteomes" id="UP001165060">
    <property type="component" value="Unassembled WGS sequence"/>
</dbReference>
<feature type="domain" description="Glycosyl transferase family 1" evidence="4">
    <location>
        <begin position="299"/>
        <end position="448"/>
    </location>
</feature>
<evidence type="ECO:0000259" key="5">
    <source>
        <dbReference type="Pfam" id="PF13439"/>
    </source>
</evidence>
<dbReference type="PANTHER" id="PTHR45947:SF3">
    <property type="entry name" value="SULFOQUINOVOSYL TRANSFERASE SQD2"/>
    <property type="match status" value="1"/>
</dbReference>
<dbReference type="PANTHER" id="PTHR45947">
    <property type="entry name" value="SULFOQUINOVOSYL TRANSFERASE SQD2"/>
    <property type="match status" value="1"/>
</dbReference>
<keyword evidence="1" id="KW-0328">Glycosyltransferase</keyword>
<feature type="chain" id="PRO_5045871496" evidence="3">
    <location>
        <begin position="34"/>
        <end position="519"/>
    </location>
</feature>
<name>A0ABQ6M802_9STRA</name>
<dbReference type="CDD" id="cd03814">
    <property type="entry name" value="GT4-like"/>
    <property type="match status" value="1"/>
</dbReference>
<reference evidence="6 7" key="1">
    <citation type="journal article" date="2023" name="Commun. Biol.">
        <title>Genome analysis of Parmales, the sister group of diatoms, reveals the evolutionary specialization of diatoms from phago-mixotrophs to photoautotrophs.</title>
        <authorList>
            <person name="Ban H."/>
            <person name="Sato S."/>
            <person name="Yoshikawa S."/>
            <person name="Yamada K."/>
            <person name="Nakamura Y."/>
            <person name="Ichinomiya M."/>
            <person name="Sato N."/>
            <person name="Blanc-Mathieu R."/>
            <person name="Endo H."/>
            <person name="Kuwata A."/>
            <person name="Ogata H."/>
        </authorList>
    </citation>
    <scope>NUCLEOTIDE SEQUENCE [LARGE SCALE GENOMIC DNA]</scope>
</reference>
<proteinExistence type="predicted"/>
<dbReference type="InterPro" id="IPR028098">
    <property type="entry name" value="Glyco_trans_4-like_N"/>
</dbReference>
<comment type="caution">
    <text evidence="6">The sequence shown here is derived from an EMBL/GenBank/DDBJ whole genome shotgun (WGS) entry which is preliminary data.</text>
</comment>
<keyword evidence="1" id="KW-0808">Transferase</keyword>
<dbReference type="InterPro" id="IPR001296">
    <property type="entry name" value="Glyco_trans_1"/>
</dbReference>
<feature type="compositionally biased region" description="Low complexity" evidence="2">
    <location>
        <begin position="45"/>
        <end position="56"/>
    </location>
</feature>
<accession>A0ABQ6M802</accession>
<gene>
    <name evidence="6" type="ORF">TeGR_g11818</name>
</gene>
<organism evidence="6 7">
    <name type="scientific">Tetraparma gracilis</name>
    <dbReference type="NCBI Taxonomy" id="2962635"/>
    <lineage>
        <taxon>Eukaryota</taxon>
        <taxon>Sar</taxon>
        <taxon>Stramenopiles</taxon>
        <taxon>Ochrophyta</taxon>
        <taxon>Bolidophyceae</taxon>
        <taxon>Parmales</taxon>
        <taxon>Triparmaceae</taxon>
        <taxon>Tetraparma</taxon>
    </lineage>
</organism>
<feature type="signal peptide" evidence="3">
    <location>
        <begin position="1"/>
        <end position="33"/>
    </location>
</feature>
<evidence type="ECO:0000256" key="2">
    <source>
        <dbReference type="SAM" id="MobiDB-lite"/>
    </source>
</evidence>
<feature type="domain" description="Glycosyltransferase subfamily 4-like N-terminal" evidence="5">
    <location>
        <begin position="111"/>
        <end position="281"/>
    </location>
</feature>
<evidence type="ECO:0000256" key="1">
    <source>
        <dbReference type="ARBA" id="ARBA00022676"/>
    </source>
</evidence>
<protein>
    <submittedName>
        <fullName evidence="6">Uncharacterized protein</fullName>
    </submittedName>
</protein>
<keyword evidence="7" id="KW-1185">Reference proteome</keyword>
<dbReference type="Pfam" id="PF00534">
    <property type="entry name" value="Glycos_transf_1"/>
    <property type="match status" value="1"/>
</dbReference>
<evidence type="ECO:0000259" key="4">
    <source>
        <dbReference type="Pfam" id="PF00534"/>
    </source>
</evidence>
<dbReference type="Gene3D" id="3.40.50.2000">
    <property type="entry name" value="Glycogen Phosphorylase B"/>
    <property type="match status" value="2"/>
</dbReference>
<dbReference type="InterPro" id="IPR050194">
    <property type="entry name" value="Glycosyltransferase_grp1"/>
</dbReference>
<evidence type="ECO:0000313" key="7">
    <source>
        <dbReference type="Proteomes" id="UP001165060"/>
    </source>
</evidence>
<dbReference type="SUPFAM" id="SSF53756">
    <property type="entry name" value="UDP-Glycosyltransferase/glycogen phosphorylase"/>
    <property type="match status" value="1"/>
</dbReference>
<dbReference type="EMBL" id="BRYB01000043">
    <property type="protein sequence ID" value="GMI21238.1"/>
    <property type="molecule type" value="Genomic_DNA"/>
</dbReference>
<evidence type="ECO:0000256" key="3">
    <source>
        <dbReference type="SAM" id="SignalP"/>
    </source>
</evidence>
<feature type="region of interest" description="Disordered" evidence="2">
    <location>
        <begin position="43"/>
        <end position="90"/>
    </location>
</feature>
<keyword evidence="3" id="KW-0732">Signal</keyword>
<evidence type="ECO:0000313" key="6">
    <source>
        <dbReference type="EMBL" id="GMI21238.1"/>
    </source>
</evidence>